<reference evidence="8" key="1">
    <citation type="submission" date="2014-02" db="EMBL/GenBank/DDBJ databases">
        <title>Comparative bioinformatics, temporal and spatial expression analyses of Ixodes scapularis organic anion transporting polypeptides.</title>
        <authorList>
            <person name="Radulovic Z."/>
            <person name="Porter L."/>
            <person name="Kim T."/>
            <person name="Mulenga A."/>
        </authorList>
    </citation>
    <scope>NUCLEOTIDE SEQUENCE</scope>
</reference>
<keyword evidence="3" id="KW-0964">Secreted</keyword>
<accession>A0A0E9Y151</accession>
<dbReference type="GO" id="GO:0004867">
    <property type="term" value="F:serine-type endopeptidase inhibitor activity"/>
    <property type="evidence" value="ECO:0007669"/>
    <property type="project" value="UniProtKB-KW"/>
</dbReference>
<dbReference type="EMBL" id="GAYW01000275">
    <property type="protein sequence ID" value="JAI08703.1"/>
    <property type="molecule type" value="Transcribed_RNA"/>
</dbReference>
<feature type="domain" description="Serpin" evidence="7">
    <location>
        <begin position="37"/>
        <end position="272"/>
    </location>
</feature>
<feature type="non-terminal residue" evidence="8">
    <location>
        <position position="272"/>
    </location>
</feature>
<name>A0A0E9Y151_AMBAM</name>
<dbReference type="PANTHER" id="PTHR11461">
    <property type="entry name" value="SERINE PROTEASE INHIBITOR, SERPIN"/>
    <property type="match status" value="1"/>
</dbReference>
<dbReference type="GO" id="GO:0005615">
    <property type="term" value="C:extracellular space"/>
    <property type="evidence" value="ECO:0007669"/>
    <property type="project" value="InterPro"/>
</dbReference>
<proteinExistence type="inferred from homology"/>
<dbReference type="Gene3D" id="3.30.497.10">
    <property type="entry name" value="Antithrombin, subunit I, domain 2"/>
    <property type="match status" value="1"/>
</dbReference>
<dbReference type="InterPro" id="IPR023796">
    <property type="entry name" value="Serpin_dom"/>
</dbReference>
<dbReference type="InterPro" id="IPR000215">
    <property type="entry name" value="Serpin_fam"/>
</dbReference>
<comment type="subcellular location">
    <subcellularLocation>
        <location evidence="1">Secreted</location>
    </subcellularLocation>
</comment>
<dbReference type="Pfam" id="PF00079">
    <property type="entry name" value="Serpin"/>
    <property type="match status" value="1"/>
</dbReference>
<feature type="non-terminal residue" evidence="8">
    <location>
        <position position="1"/>
    </location>
</feature>
<dbReference type="InterPro" id="IPR042178">
    <property type="entry name" value="Serpin_sf_1"/>
</dbReference>
<keyword evidence="6" id="KW-0325">Glycoprotein</keyword>
<dbReference type="SUPFAM" id="SSF56574">
    <property type="entry name" value="Serpins"/>
    <property type="match status" value="1"/>
</dbReference>
<evidence type="ECO:0000256" key="1">
    <source>
        <dbReference type="ARBA" id="ARBA00004613"/>
    </source>
</evidence>
<dbReference type="InterPro" id="IPR036186">
    <property type="entry name" value="Serpin_sf"/>
</dbReference>
<dbReference type="InterPro" id="IPR042185">
    <property type="entry name" value="Serpin_sf_2"/>
</dbReference>
<dbReference type="AlphaFoldDB" id="A0A0E9Y151"/>
<reference evidence="8" key="2">
    <citation type="submission" date="2014-02" db="EMBL/GenBank/DDBJ databases">
        <title>Intra- and inter-species comparative analysis of male and female Amblyomma americanum serine protease inhibitors (serpins).</title>
        <authorList>
            <person name="Porter L."/>
            <person name="Kim T."/>
            <person name="Radulovic Z."/>
            <person name="Braz G."/>
            <person name="Vaz I.D.S.Jr."/>
            <person name="Mulenga A."/>
        </authorList>
    </citation>
    <scope>NUCLEOTIDE SEQUENCE</scope>
</reference>
<evidence type="ECO:0000256" key="2">
    <source>
        <dbReference type="ARBA" id="ARBA00009500"/>
    </source>
</evidence>
<evidence type="ECO:0000256" key="3">
    <source>
        <dbReference type="ARBA" id="ARBA00022525"/>
    </source>
</evidence>
<sequence>SAAGKESAPSAFFRVRDLLSKKKKKGIMVDVNRAVRVLGCNLLRGLYSRCGAGENLVVSPYAATVALALLTAGAEEDTERELGEALEVRLPLIHPAMRRVIMFPVEGAPTLEEEQPFCMANKVLVGSALPLNRSYCQIGQRVYRTSVDAADFGEDAEGERRSANRYCRLGVGVTGDILPERCALSADTGIVLLSSAAVRTASWKQPVTEKMSPFGDVEAARTLRSRAVYGYARLQWPSLQAVDVPLSCDAFSVTVLLPSGSLDELCHNLTAE</sequence>
<evidence type="ECO:0000256" key="5">
    <source>
        <dbReference type="ARBA" id="ARBA00022900"/>
    </source>
</evidence>
<keyword evidence="4" id="KW-0646">Protease inhibitor</keyword>
<organism evidence="8">
    <name type="scientific">Amblyomma americanum</name>
    <name type="common">Lone star tick</name>
    <dbReference type="NCBI Taxonomy" id="6943"/>
    <lineage>
        <taxon>Eukaryota</taxon>
        <taxon>Metazoa</taxon>
        <taxon>Ecdysozoa</taxon>
        <taxon>Arthropoda</taxon>
        <taxon>Chelicerata</taxon>
        <taxon>Arachnida</taxon>
        <taxon>Acari</taxon>
        <taxon>Parasitiformes</taxon>
        <taxon>Ixodida</taxon>
        <taxon>Ixodoidea</taxon>
        <taxon>Ixodidae</taxon>
        <taxon>Amblyomminae</taxon>
        <taxon>Amblyomma</taxon>
    </lineage>
</organism>
<evidence type="ECO:0000256" key="6">
    <source>
        <dbReference type="ARBA" id="ARBA00023180"/>
    </source>
</evidence>
<dbReference type="PANTHER" id="PTHR11461:SF211">
    <property type="entry name" value="GH10112P-RELATED"/>
    <property type="match status" value="1"/>
</dbReference>
<evidence type="ECO:0000259" key="7">
    <source>
        <dbReference type="Pfam" id="PF00079"/>
    </source>
</evidence>
<evidence type="ECO:0000313" key="8">
    <source>
        <dbReference type="EMBL" id="JAI08703.1"/>
    </source>
</evidence>
<keyword evidence="5" id="KW-0722">Serine protease inhibitor</keyword>
<dbReference type="Gene3D" id="2.30.39.10">
    <property type="entry name" value="Alpha-1-antitrypsin, domain 1"/>
    <property type="match status" value="1"/>
</dbReference>
<comment type="similarity">
    <text evidence="2">Belongs to the serpin family.</text>
</comment>
<protein>
    <submittedName>
        <fullName evidence="8">Serine protease inhibitor</fullName>
    </submittedName>
</protein>
<evidence type="ECO:0000256" key="4">
    <source>
        <dbReference type="ARBA" id="ARBA00022690"/>
    </source>
</evidence>